<dbReference type="Proteomes" id="UP001443914">
    <property type="component" value="Unassembled WGS sequence"/>
</dbReference>
<organism evidence="2 3">
    <name type="scientific">Saponaria officinalis</name>
    <name type="common">Common soapwort</name>
    <name type="synonym">Lychnis saponaria</name>
    <dbReference type="NCBI Taxonomy" id="3572"/>
    <lineage>
        <taxon>Eukaryota</taxon>
        <taxon>Viridiplantae</taxon>
        <taxon>Streptophyta</taxon>
        <taxon>Embryophyta</taxon>
        <taxon>Tracheophyta</taxon>
        <taxon>Spermatophyta</taxon>
        <taxon>Magnoliopsida</taxon>
        <taxon>eudicotyledons</taxon>
        <taxon>Gunneridae</taxon>
        <taxon>Pentapetalae</taxon>
        <taxon>Caryophyllales</taxon>
        <taxon>Caryophyllaceae</taxon>
        <taxon>Caryophylleae</taxon>
        <taxon>Saponaria</taxon>
    </lineage>
</organism>
<dbReference type="AlphaFoldDB" id="A0AAW1IGL2"/>
<accession>A0AAW1IGL2</accession>
<protein>
    <submittedName>
        <fullName evidence="2">Uncharacterized protein</fullName>
    </submittedName>
</protein>
<evidence type="ECO:0000313" key="3">
    <source>
        <dbReference type="Proteomes" id="UP001443914"/>
    </source>
</evidence>
<evidence type="ECO:0000256" key="1">
    <source>
        <dbReference type="SAM" id="SignalP"/>
    </source>
</evidence>
<comment type="caution">
    <text evidence="2">The sequence shown here is derived from an EMBL/GenBank/DDBJ whole genome shotgun (WGS) entry which is preliminary data.</text>
</comment>
<dbReference type="EMBL" id="JBDFQZ010000009">
    <property type="protein sequence ID" value="KAK9688840.1"/>
    <property type="molecule type" value="Genomic_DNA"/>
</dbReference>
<feature type="signal peptide" evidence="1">
    <location>
        <begin position="1"/>
        <end position="28"/>
    </location>
</feature>
<sequence length="79" mass="8913">MFSNMKTYFTPLFLALLLLSLGMKSSEAQNEMCTYGTVEMDKCSISECISDCRDKVTHSTGRCITIDTCCCVNRDDVHR</sequence>
<name>A0AAW1IGL2_SAPOF</name>
<feature type="chain" id="PRO_5043867127" evidence="1">
    <location>
        <begin position="29"/>
        <end position="79"/>
    </location>
</feature>
<gene>
    <name evidence="2" type="ORF">RND81_09G014800</name>
</gene>
<reference evidence="2" key="1">
    <citation type="submission" date="2024-03" db="EMBL/GenBank/DDBJ databases">
        <title>WGS assembly of Saponaria officinalis var. Norfolk2.</title>
        <authorList>
            <person name="Jenkins J."/>
            <person name="Shu S."/>
            <person name="Grimwood J."/>
            <person name="Barry K."/>
            <person name="Goodstein D."/>
            <person name="Schmutz J."/>
            <person name="Leebens-Mack J."/>
            <person name="Osbourn A."/>
        </authorList>
    </citation>
    <scope>NUCLEOTIDE SEQUENCE [LARGE SCALE GENOMIC DNA]</scope>
    <source>
        <strain evidence="2">JIC</strain>
    </source>
</reference>
<proteinExistence type="predicted"/>
<keyword evidence="3" id="KW-1185">Reference proteome</keyword>
<evidence type="ECO:0000313" key="2">
    <source>
        <dbReference type="EMBL" id="KAK9688840.1"/>
    </source>
</evidence>
<keyword evidence="1" id="KW-0732">Signal</keyword>